<evidence type="ECO:0000256" key="2">
    <source>
        <dbReference type="ARBA" id="ARBA00022692"/>
    </source>
</evidence>
<dbReference type="GeneID" id="90040641"/>
<proteinExistence type="predicted"/>
<keyword evidence="2 6" id="KW-0812">Transmembrane</keyword>
<evidence type="ECO:0000256" key="7">
    <source>
        <dbReference type="SAM" id="SignalP"/>
    </source>
</evidence>
<dbReference type="RefSeq" id="XP_064771370.1">
    <property type="nucleotide sequence ID" value="XM_064915129.1"/>
</dbReference>
<organism evidence="9 10">
    <name type="scientific">Myxozyma melibiosi</name>
    <dbReference type="NCBI Taxonomy" id="54550"/>
    <lineage>
        <taxon>Eukaryota</taxon>
        <taxon>Fungi</taxon>
        <taxon>Dikarya</taxon>
        <taxon>Ascomycota</taxon>
        <taxon>Saccharomycotina</taxon>
        <taxon>Lipomycetes</taxon>
        <taxon>Lipomycetales</taxon>
        <taxon>Lipomycetaceae</taxon>
        <taxon>Myxozyma</taxon>
    </lineage>
</organism>
<evidence type="ECO:0000259" key="8">
    <source>
        <dbReference type="PROSITE" id="PS51328"/>
    </source>
</evidence>
<evidence type="ECO:0000256" key="6">
    <source>
        <dbReference type="SAM" id="Phobius"/>
    </source>
</evidence>
<evidence type="ECO:0000256" key="4">
    <source>
        <dbReference type="ARBA" id="ARBA00022989"/>
    </source>
</evidence>
<dbReference type="SUPFAM" id="SSF49899">
    <property type="entry name" value="Concanavalin A-like lectins/glucanases"/>
    <property type="match status" value="1"/>
</dbReference>
<evidence type="ECO:0000256" key="3">
    <source>
        <dbReference type="ARBA" id="ARBA00022729"/>
    </source>
</evidence>
<gene>
    <name evidence="9" type="ORF">BZA70DRAFT_45215</name>
</gene>
<evidence type="ECO:0000313" key="9">
    <source>
        <dbReference type="EMBL" id="KAK7208337.1"/>
    </source>
</evidence>
<keyword evidence="4 6" id="KW-1133">Transmembrane helix</keyword>
<keyword evidence="5 6" id="KW-0472">Membrane</keyword>
<dbReference type="Gene3D" id="2.60.120.200">
    <property type="match status" value="1"/>
</dbReference>
<evidence type="ECO:0000256" key="1">
    <source>
        <dbReference type="ARBA" id="ARBA00004479"/>
    </source>
</evidence>
<feature type="chain" id="PRO_5045397674" evidence="7">
    <location>
        <begin position="22"/>
        <end position="329"/>
    </location>
</feature>
<keyword evidence="3 7" id="KW-0732">Signal</keyword>
<feature type="domain" description="L-type lectin-like" evidence="8">
    <location>
        <begin position="36"/>
        <end position="260"/>
    </location>
</feature>
<protein>
    <submittedName>
        <fullName evidence="9">Legume-like lectin family-domain-containing protein</fullName>
    </submittedName>
</protein>
<dbReference type="InterPro" id="IPR005052">
    <property type="entry name" value="Lectin_leg"/>
</dbReference>
<reference evidence="9 10" key="1">
    <citation type="submission" date="2024-03" db="EMBL/GenBank/DDBJ databases">
        <title>Genome-scale model development and genomic sequencing of the oleaginous clade Lipomyces.</title>
        <authorList>
            <consortium name="Lawrence Berkeley National Laboratory"/>
            <person name="Czajka J.J."/>
            <person name="Han Y."/>
            <person name="Kim J."/>
            <person name="Mondo S.J."/>
            <person name="Hofstad B.A."/>
            <person name="Robles A."/>
            <person name="Haridas S."/>
            <person name="Riley R."/>
            <person name="LaButti K."/>
            <person name="Pangilinan J."/>
            <person name="Andreopoulos W."/>
            <person name="Lipzen A."/>
            <person name="Yan J."/>
            <person name="Wang M."/>
            <person name="Ng V."/>
            <person name="Grigoriev I.V."/>
            <person name="Spatafora J.W."/>
            <person name="Magnuson J.K."/>
            <person name="Baker S.E."/>
            <person name="Pomraning K.R."/>
        </authorList>
    </citation>
    <scope>NUCLEOTIDE SEQUENCE [LARGE SCALE GENOMIC DNA]</scope>
    <source>
        <strain evidence="9 10">Phaff 52-87</strain>
    </source>
</reference>
<name>A0ABR1FF15_9ASCO</name>
<accession>A0ABR1FF15</accession>
<sequence length="329" mass="36849">MKFGALSSVIAILALTFGAHAAKDTENEDFPNGIKRVPMRTFSLQTPFLHDSLHSRWYDFGGHTIVRTDQYVRLTSDRPGQTGYLSSRLPLTAINFEIIFEFKISGKGNLYGDGMAIWLTKDRSVLGPVFGGPDNFEGIGIFIDTYKNNRPGVTFPYVMAMYGDGHTSYSKADDGKSNELAGCSARGLHNPNHETRMKITYVKGHFLKVELEYKEPGKYITCFKMGNPPDLPQTSYLSFTAETGELSENHDINEVEVNMLVLPGGSDVQSHFSHPSSSSSSVRDVEKKKGGSWFWFLIKLGIVGGGGYYGYKRYLKYKKDKKYDRDAMF</sequence>
<dbReference type="PROSITE" id="PS51328">
    <property type="entry name" value="L_LECTIN_LIKE"/>
    <property type="match status" value="1"/>
</dbReference>
<evidence type="ECO:0000256" key="5">
    <source>
        <dbReference type="ARBA" id="ARBA00023136"/>
    </source>
</evidence>
<dbReference type="Proteomes" id="UP001498771">
    <property type="component" value="Unassembled WGS sequence"/>
</dbReference>
<comment type="subcellular location">
    <subcellularLocation>
        <location evidence="1">Membrane</location>
        <topology evidence="1">Single-pass type I membrane protein</topology>
    </subcellularLocation>
</comment>
<feature type="transmembrane region" description="Helical" evidence="6">
    <location>
        <begin position="293"/>
        <end position="311"/>
    </location>
</feature>
<evidence type="ECO:0000313" key="10">
    <source>
        <dbReference type="Proteomes" id="UP001498771"/>
    </source>
</evidence>
<dbReference type="PANTHER" id="PTHR12223">
    <property type="entry name" value="VESICULAR MANNOSE-BINDING LECTIN"/>
    <property type="match status" value="1"/>
</dbReference>
<dbReference type="InterPro" id="IPR013320">
    <property type="entry name" value="ConA-like_dom_sf"/>
</dbReference>
<feature type="signal peptide" evidence="7">
    <location>
        <begin position="1"/>
        <end position="21"/>
    </location>
</feature>
<comment type="caution">
    <text evidence="9">The sequence shown here is derived from an EMBL/GenBank/DDBJ whole genome shotgun (WGS) entry which is preliminary data.</text>
</comment>
<dbReference type="PANTHER" id="PTHR12223:SF45">
    <property type="entry name" value="RE50040P"/>
    <property type="match status" value="1"/>
</dbReference>
<dbReference type="CDD" id="cd07308">
    <property type="entry name" value="lectin_leg-like"/>
    <property type="match status" value="1"/>
</dbReference>
<dbReference type="Pfam" id="PF03388">
    <property type="entry name" value="Lectin_leg-like"/>
    <property type="match status" value="1"/>
</dbReference>
<keyword evidence="10" id="KW-1185">Reference proteome</keyword>
<dbReference type="EMBL" id="JBBJBU010000001">
    <property type="protein sequence ID" value="KAK7208337.1"/>
    <property type="molecule type" value="Genomic_DNA"/>
</dbReference>
<dbReference type="InterPro" id="IPR051136">
    <property type="entry name" value="Intracellular_Lectin-GPT"/>
</dbReference>